<evidence type="ECO:0000259" key="1">
    <source>
        <dbReference type="PROSITE" id="PS51186"/>
    </source>
</evidence>
<dbReference type="GO" id="GO:0016747">
    <property type="term" value="F:acyltransferase activity, transferring groups other than amino-acyl groups"/>
    <property type="evidence" value="ECO:0007669"/>
    <property type="project" value="InterPro"/>
</dbReference>
<gene>
    <name evidence="2" type="ORF">AM571_PC01987</name>
</gene>
<protein>
    <submittedName>
        <fullName evidence="2">GCN5-related N-acetyltransferase protein</fullName>
    </submittedName>
</protein>
<accession>A0A1L5PHJ2</accession>
<organism evidence="2 3">
    <name type="scientific">Rhizobium etli 8C-3</name>
    <dbReference type="NCBI Taxonomy" id="538025"/>
    <lineage>
        <taxon>Bacteria</taxon>
        <taxon>Pseudomonadati</taxon>
        <taxon>Pseudomonadota</taxon>
        <taxon>Alphaproteobacteria</taxon>
        <taxon>Hyphomicrobiales</taxon>
        <taxon>Rhizobiaceae</taxon>
        <taxon>Rhizobium/Agrobacterium group</taxon>
        <taxon>Rhizobium</taxon>
    </lineage>
</organism>
<dbReference type="InterPro" id="IPR052729">
    <property type="entry name" value="Acyl/Acetyltrans_Enzymes"/>
</dbReference>
<evidence type="ECO:0000313" key="3">
    <source>
        <dbReference type="Proteomes" id="UP000185109"/>
    </source>
</evidence>
<dbReference type="InterPro" id="IPR041496">
    <property type="entry name" value="YitH/HolE_GNAT"/>
</dbReference>
<sequence>MPKSVRLKSFELVARDIADVDVESLHALTVAVGWPHRPKDWDWLRKLGRGYAVVDGIGRVFGSAMWFPYGEDFATIGLVITTPRAQAQGNGRWLMEQVFEQCRGRDLGLNSTRASHNLYVSLGFRNEATVCMYQGLVADSLPNLPALKGELIEPPAETLEELIELDTQAFGSRREELIKALEPISTIRALNRGGRIVGYSMCREFGRGHVIGPVVASNDEDALHLTAIHLEDLKGQFARVDTRETGPVADFLQTCDLRVAERVTTMSKGRVLLNRMSGQPWIYGLAGHALG</sequence>
<name>A0A1L5PHJ2_RHIET</name>
<dbReference type="InterPro" id="IPR000182">
    <property type="entry name" value="GNAT_dom"/>
</dbReference>
<dbReference type="PROSITE" id="PS51186">
    <property type="entry name" value="GNAT"/>
    <property type="match status" value="1"/>
</dbReference>
<keyword evidence="2" id="KW-0808">Transferase</keyword>
<reference evidence="2 3" key="1">
    <citation type="submission" date="2016-09" db="EMBL/GenBank/DDBJ databases">
        <title>The complete genome sequences of Rhizobium gallicum, symbiovars gallicum and phaseoli, symbionts associated to common bean (Phaseolus vulgaris).</title>
        <authorList>
            <person name="Bustos P."/>
            <person name="Santamaria R.I."/>
            <person name="Perez-Carrascal O.M."/>
            <person name="Juarez S."/>
            <person name="Lozano L."/>
            <person name="Martinez-Flores I."/>
            <person name="Martinez-Romero E."/>
            <person name="Cevallos M."/>
            <person name="Romero D."/>
            <person name="Davila G."/>
            <person name="Gonzalez V."/>
        </authorList>
    </citation>
    <scope>NUCLEOTIDE SEQUENCE [LARGE SCALE GENOMIC DNA]</scope>
    <source>
        <strain evidence="2 3">8C-3</strain>
        <plasmid evidence="3">Plasmid prsp8c3c</plasmid>
    </source>
</reference>
<dbReference type="Proteomes" id="UP000185109">
    <property type="component" value="Plasmid pRsp8C3c"/>
</dbReference>
<dbReference type="AlphaFoldDB" id="A0A1L5PHJ2"/>
<dbReference type="EMBL" id="CP017244">
    <property type="protein sequence ID" value="APO79717.1"/>
    <property type="molecule type" value="Genomic_DNA"/>
</dbReference>
<dbReference type="PANTHER" id="PTHR47237">
    <property type="entry name" value="SLL0310 PROTEIN"/>
    <property type="match status" value="1"/>
</dbReference>
<dbReference type="Pfam" id="PF18014">
    <property type="entry name" value="Acetyltransf_18"/>
    <property type="match status" value="1"/>
</dbReference>
<evidence type="ECO:0000313" key="2">
    <source>
        <dbReference type="EMBL" id="APO79717.1"/>
    </source>
</evidence>
<dbReference type="InterPro" id="IPR016181">
    <property type="entry name" value="Acyl_CoA_acyltransferase"/>
</dbReference>
<feature type="domain" description="N-acetyltransferase" evidence="1">
    <location>
        <begin position="12"/>
        <end position="142"/>
    </location>
</feature>
<geneLocation type="plasmid" evidence="3">
    <name>prsp8c3c</name>
</geneLocation>
<dbReference type="Gene3D" id="3.40.630.90">
    <property type="match status" value="1"/>
</dbReference>
<dbReference type="Pfam" id="PF13508">
    <property type="entry name" value="Acetyltransf_7"/>
    <property type="match status" value="1"/>
</dbReference>
<dbReference type="Gene3D" id="3.40.630.30">
    <property type="match status" value="1"/>
</dbReference>
<keyword evidence="2" id="KW-0614">Plasmid</keyword>
<dbReference type="RefSeq" id="WP_074065400.1">
    <property type="nucleotide sequence ID" value="NZ_CP017244.1"/>
</dbReference>
<proteinExistence type="predicted"/>
<dbReference type="SUPFAM" id="SSF55729">
    <property type="entry name" value="Acyl-CoA N-acyltransferases (Nat)"/>
    <property type="match status" value="1"/>
</dbReference>
<dbReference type="PANTHER" id="PTHR47237:SF2">
    <property type="entry name" value="BLL4206 PROTEIN"/>
    <property type="match status" value="1"/>
</dbReference>